<evidence type="ECO:0000256" key="1">
    <source>
        <dbReference type="PROSITE-ProRule" id="PRU00339"/>
    </source>
</evidence>
<dbReference type="InterPro" id="IPR011990">
    <property type="entry name" value="TPR-like_helical_dom_sf"/>
</dbReference>
<dbReference type="EMBL" id="ACEO02000005">
    <property type="protein sequence ID" value="EFC52166.1"/>
    <property type="molecule type" value="Genomic_DNA"/>
</dbReference>
<dbReference type="SUPFAM" id="SSF48452">
    <property type="entry name" value="TPR-like"/>
    <property type="match status" value="2"/>
</dbReference>
<dbReference type="RefSeq" id="WP_004519906.1">
    <property type="nucleotide sequence ID" value="NZ_ACEO02000005.1"/>
</dbReference>
<dbReference type="PROSITE" id="PS50005">
    <property type="entry name" value="TPR"/>
    <property type="match status" value="1"/>
</dbReference>
<protein>
    <submittedName>
        <fullName evidence="3">Tetratricopeptide repeat protein</fullName>
    </submittedName>
</protein>
<name>A0A9W5IR57_NEISU</name>
<sequence length="620" mass="69421">MLFSPSRIRVAAAAVMMLFVTQTFAAPGDSNAVFESAKIIKKKSRTDRFSPEEREQERIRLLGIQNRTSQVFTLLNSELALQKGDAASALFTYILTLHRTKSPEVAERALEMAVSLNAFEQAEAIYQKWREIEPEPGETQKRMTWLRNLLLGKADKNLSGLDKVIAGGSEDEQKRVFLLLAQTAAQQPNLTSDAVKQVHKTALNYKDFPEAAIADAIFSAKDGQKKHAIAALQRLAKLDNEILPPTFVTLRLMAQRHPDILDGFFKETDTKTLSPIWQELDIANLIAHGQNDKAFKRLQTLLEENPNPDLYIQAALLSASKTENISAVNSYLEKAYKAGTEEQRSRAALIGAVSYNDVEELAKAKQWLDKVTATAYTFDKTILAASIEAKQGNHKEAWALVQRAQKMPEQRGRYFEVKDLLSTALFVLSKNTNLQESLNALNSLVNSTEKSLKTQASPELLANVLYQRSMVYEKLNQPGKAIADLRRVVELYPDNPHGWNALGYTLLSNGKDLDEAFKMVQMAYQMDPESAAINDSVGWAYYLKSDAQMALPYIQYAYGKEPEAEVAAHLGEVLWTLGDQDKAKEIWNDGLKRGSNLRVLKETMSKFGITPSKPHTQKHK</sequence>
<comment type="caution">
    <text evidence="3">The sequence shown here is derived from an EMBL/GenBank/DDBJ whole genome shotgun (WGS) entry which is preliminary data.</text>
</comment>
<evidence type="ECO:0000313" key="3">
    <source>
        <dbReference type="EMBL" id="EFC52166.1"/>
    </source>
</evidence>
<dbReference type="AlphaFoldDB" id="A0A9W5IR57"/>
<proteinExistence type="predicted"/>
<feature type="chain" id="PRO_5040815784" evidence="2">
    <location>
        <begin position="26"/>
        <end position="620"/>
    </location>
</feature>
<feature type="signal peptide" evidence="2">
    <location>
        <begin position="1"/>
        <end position="25"/>
    </location>
</feature>
<dbReference type="Pfam" id="PF13432">
    <property type="entry name" value="TPR_16"/>
    <property type="match status" value="1"/>
</dbReference>
<organism evidence="3 4">
    <name type="scientific">Neisseria subflava NJ9703</name>
    <dbReference type="NCBI Taxonomy" id="546268"/>
    <lineage>
        <taxon>Bacteria</taxon>
        <taxon>Pseudomonadati</taxon>
        <taxon>Pseudomonadota</taxon>
        <taxon>Betaproteobacteria</taxon>
        <taxon>Neisseriales</taxon>
        <taxon>Neisseriaceae</taxon>
        <taxon>Neisseria</taxon>
    </lineage>
</organism>
<dbReference type="PANTHER" id="PTHR12558:SF13">
    <property type="entry name" value="CELL DIVISION CYCLE PROTEIN 27 HOMOLOG"/>
    <property type="match status" value="1"/>
</dbReference>
<evidence type="ECO:0000256" key="2">
    <source>
        <dbReference type="SAM" id="SignalP"/>
    </source>
</evidence>
<dbReference type="SMART" id="SM00028">
    <property type="entry name" value="TPR"/>
    <property type="match status" value="3"/>
</dbReference>
<dbReference type="Proteomes" id="UP000004621">
    <property type="component" value="Unassembled WGS sequence"/>
</dbReference>
<feature type="repeat" description="TPR" evidence="1">
    <location>
        <begin position="462"/>
        <end position="495"/>
    </location>
</feature>
<dbReference type="InterPro" id="IPR019734">
    <property type="entry name" value="TPR_rpt"/>
</dbReference>
<accession>A0A9W5IR57</accession>
<gene>
    <name evidence="3" type="ORF">NEISUBOT_04268</name>
</gene>
<evidence type="ECO:0000313" key="4">
    <source>
        <dbReference type="Proteomes" id="UP000004621"/>
    </source>
</evidence>
<reference evidence="3 4" key="1">
    <citation type="submission" date="2010-01" db="EMBL/GenBank/DDBJ databases">
        <authorList>
            <person name="Weinstock G."/>
            <person name="Sodergren E."/>
            <person name="Clifton S."/>
            <person name="Fulton L."/>
            <person name="Fulton B."/>
            <person name="Courtney L."/>
            <person name="Fronick C."/>
            <person name="Harrison M."/>
            <person name="Strong C."/>
            <person name="Farmer C."/>
            <person name="Delahaunty K."/>
            <person name="Markovic C."/>
            <person name="Hall O."/>
            <person name="Minx P."/>
            <person name="Tomlinson C."/>
            <person name="Mitreva M."/>
            <person name="Nelson J."/>
            <person name="Hou S."/>
            <person name="Wollam A."/>
            <person name="Pepin K.H."/>
            <person name="Johnson M."/>
            <person name="Bhonagiri V."/>
            <person name="Nash W.E."/>
            <person name="Warren W."/>
            <person name="Chinwalla A."/>
            <person name="Mardis E.R."/>
            <person name="Wilson R.K."/>
        </authorList>
    </citation>
    <scope>NUCLEOTIDE SEQUENCE [LARGE SCALE GENOMIC DNA]</scope>
    <source>
        <strain evidence="3 4">NJ9703</strain>
    </source>
</reference>
<keyword evidence="1" id="KW-0802">TPR repeat</keyword>
<dbReference type="Gene3D" id="1.25.40.10">
    <property type="entry name" value="Tetratricopeptide repeat domain"/>
    <property type="match status" value="2"/>
</dbReference>
<keyword evidence="2" id="KW-0732">Signal</keyword>
<dbReference type="PANTHER" id="PTHR12558">
    <property type="entry name" value="CELL DIVISION CYCLE 16,23,27"/>
    <property type="match status" value="1"/>
</dbReference>